<sequence>FIYLTGFQFIPMLRHFDGQIMLKLYPIQDHSESVVLFTSFEFY</sequence>
<comment type="caution">
    <text evidence="1">The sequence shown here is derived from an EMBL/GenBank/DDBJ whole genome shotgun (WGS) entry which is preliminary data.</text>
</comment>
<dbReference type="Proteomes" id="UP000019249">
    <property type="component" value="Unassembled WGS sequence"/>
</dbReference>
<evidence type="ECO:0000313" key="1">
    <source>
        <dbReference type="EMBL" id="EUJ33593.1"/>
    </source>
</evidence>
<name>A0ABN0RI56_9LIST</name>
<organism evidence="1 2">
    <name type="scientific">Listeria floridensis FSL S10-1187</name>
    <dbReference type="NCBI Taxonomy" id="1265817"/>
    <lineage>
        <taxon>Bacteria</taxon>
        <taxon>Bacillati</taxon>
        <taxon>Bacillota</taxon>
        <taxon>Bacilli</taxon>
        <taxon>Bacillales</taxon>
        <taxon>Listeriaceae</taxon>
        <taxon>Listeria</taxon>
    </lineage>
</organism>
<keyword evidence="2" id="KW-1185">Reference proteome</keyword>
<feature type="non-terminal residue" evidence="1">
    <location>
        <position position="1"/>
    </location>
</feature>
<dbReference type="EMBL" id="AODF01000001">
    <property type="protein sequence ID" value="EUJ33593.1"/>
    <property type="molecule type" value="Genomic_DNA"/>
</dbReference>
<proteinExistence type="predicted"/>
<evidence type="ECO:0000313" key="2">
    <source>
        <dbReference type="Proteomes" id="UP000019249"/>
    </source>
</evidence>
<protein>
    <submittedName>
        <fullName evidence="1">ABC transporter permease</fullName>
    </submittedName>
</protein>
<gene>
    <name evidence="1" type="ORF">MFLO_00005</name>
</gene>
<reference evidence="1 2" key="1">
    <citation type="journal article" date="2014" name="Int. J. Syst. Evol. Microbiol.">
        <title>Listeria floridensis sp. nov., Listeria aquatica sp. nov., Listeria cornellensis sp. nov., Listeria riparia sp. nov. and Listeria grandensis sp. nov., from agricultural and natural environments.</title>
        <authorList>
            <person name="den Bakker H.C."/>
            <person name="Warchocki S."/>
            <person name="Wright E.M."/>
            <person name="Allred A.F."/>
            <person name="Ahlstrom C."/>
            <person name="Manuel C.S."/>
            <person name="Stasiewicz M.J."/>
            <person name="Burrell A."/>
            <person name="Roof S."/>
            <person name="Strawn L."/>
            <person name="Fortes E.D."/>
            <person name="Nightingale K.K."/>
            <person name="Kephart D."/>
            <person name="Wiedmann M."/>
        </authorList>
    </citation>
    <scope>NUCLEOTIDE SEQUENCE [LARGE SCALE GENOMIC DNA]</scope>
    <source>
        <strain evidence="1 2">FSL S10-1187</strain>
    </source>
</reference>
<accession>A0ABN0RI56</accession>